<gene>
    <name evidence="1" type="ORF">BOX15_Mlig025505g3</name>
</gene>
<keyword evidence="2" id="KW-1185">Reference proteome</keyword>
<dbReference type="InterPro" id="IPR027417">
    <property type="entry name" value="P-loop_NTPase"/>
</dbReference>
<dbReference type="SUPFAM" id="SSF52540">
    <property type="entry name" value="P-loop containing nucleoside triphosphate hydrolases"/>
    <property type="match status" value="1"/>
</dbReference>
<organism evidence="1 2">
    <name type="scientific">Macrostomum lignano</name>
    <dbReference type="NCBI Taxonomy" id="282301"/>
    <lineage>
        <taxon>Eukaryota</taxon>
        <taxon>Metazoa</taxon>
        <taxon>Spiralia</taxon>
        <taxon>Lophotrochozoa</taxon>
        <taxon>Platyhelminthes</taxon>
        <taxon>Rhabditophora</taxon>
        <taxon>Macrostomorpha</taxon>
        <taxon>Macrostomida</taxon>
        <taxon>Macrostomidae</taxon>
        <taxon>Macrostomum</taxon>
    </lineage>
</organism>
<dbReference type="AlphaFoldDB" id="A0A267E9U5"/>
<name>A0A267E9U5_9PLAT</name>
<comment type="caution">
    <text evidence="1">The sequence shown here is derived from an EMBL/GenBank/DDBJ whole genome shotgun (WGS) entry which is preliminary data.</text>
</comment>
<sequence>MPCSSRFCTRQLWLKTMQSYSDSKISCKVFDSRLRMGGCMMVSGPSRAGKSTFCLRLLSQRLLLFDQPPKRMIWYHGCPQPELHATLRRLGVQVCEGLSNLDLQPHDLIVIDDLLDEAAASRELRHLFTREAHHKPCFVILITQNLFFKGREWRTISINCTYIVLFNNPRDASAVQALSQQCFPKRRTLLVELMDRLVRDGDQRYLLLDFHPASPHELRLRPIFSPMRPRSEFIYKNGSVSALS</sequence>
<accession>A0A267E9U5</accession>
<evidence type="ECO:0008006" key="3">
    <source>
        <dbReference type="Google" id="ProtNLM"/>
    </source>
</evidence>
<proteinExistence type="predicted"/>
<dbReference type="EMBL" id="NIVC01002385">
    <property type="protein sequence ID" value="PAA58343.1"/>
    <property type="molecule type" value="Genomic_DNA"/>
</dbReference>
<dbReference type="Proteomes" id="UP000215902">
    <property type="component" value="Unassembled WGS sequence"/>
</dbReference>
<protein>
    <recommendedName>
        <fullName evidence="3">AAA+ ATPase domain-containing protein</fullName>
    </recommendedName>
</protein>
<evidence type="ECO:0000313" key="1">
    <source>
        <dbReference type="EMBL" id="PAA58343.1"/>
    </source>
</evidence>
<evidence type="ECO:0000313" key="2">
    <source>
        <dbReference type="Proteomes" id="UP000215902"/>
    </source>
</evidence>
<reference evidence="1 2" key="1">
    <citation type="submission" date="2017-06" db="EMBL/GenBank/DDBJ databases">
        <title>A platform for efficient transgenesis in Macrostomum lignano, a flatworm model organism for stem cell research.</title>
        <authorList>
            <person name="Berezikov E."/>
        </authorList>
    </citation>
    <scope>NUCLEOTIDE SEQUENCE [LARGE SCALE GENOMIC DNA]</scope>
    <source>
        <strain evidence="1">DV1</strain>
        <tissue evidence="1">Whole organism</tissue>
    </source>
</reference>